<evidence type="ECO:0008006" key="9">
    <source>
        <dbReference type="Google" id="ProtNLM"/>
    </source>
</evidence>
<evidence type="ECO:0000256" key="6">
    <source>
        <dbReference type="SAM" id="Phobius"/>
    </source>
</evidence>
<accession>A0A2C9JFA2</accession>
<evidence type="ECO:0000256" key="4">
    <source>
        <dbReference type="ARBA" id="ARBA00022989"/>
    </source>
</evidence>
<feature type="transmembrane region" description="Helical" evidence="6">
    <location>
        <begin position="79"/>
        <end position="106"/>
    </location>
</feature>
<gene>
    <name evidence="7" type="primary">106055809</name>
</gene>
<protein>
    <recommendedName>
        <fullName evidence="9">SLC26A/SulP transporter domain-containing protein</fullName>
    </recommendedName>
</protein>
<dbReference type="Proteomes" id="UP000076420">
    <property type="component" value="Unassembled WGS sequence"/>
</dbReference>
<evidence type="ECO:0000313" key="7">
    <source>
        <dbReference type="EnsemblMetazoa" id="BGLB001718-PB"/>
    </source>
</evidence>
<dbReference type="KEGG" id="bgt:106055809"/>
<proteinExistence type="inferred from homology"/>
<name>A0A2C9JFA2_BIOGL</name>
<evidence type="ECO:0000256" key="2">
    <source>
        <dbReference type="ARBA" id="ARBA00008821"/>
    </source>
</evidence>
<dbReference type="PANTHER" id="PTHR11119">
    <property type="entry name" value="XANTHINE-URACIL / VITAMIN C PERMEASE FAMILY MEMBER"/>
    <property type="match status" value="1"/>
</dbReference>
<dbReference type="VEuPathDB" id="VectorBase:BGLAX_032013"/>
<keyword evidence="5 6" id="KW-0472">Membrane</keyword>
<feature type="transmembrane region" description="Helical" evidence="6">
    <location>
        <begin position="150"/>
        <end position="172"/>
    </location>
</feature>
<evidence type="ECO:0000256" key="3">
    <source>
        <dbReference type="ARBA" id="ARBA00022692"/>
    </source>
</evidence>
<dbReference type="EnsemblMetazoa" id="BGLB001718-RB">
    <property type="protein sequence ID" value="BGLB001718-PB"/>
    <property type="gene ID" value="BGLB001718"/>
</dbReference>
<dbReference type="AlphaFoldDB" id="A0A2C9JFA2"/>
<feature type="transmembrane region" description="Helical" evidence="6">
    <location>
        <begin position="118"/>
        <end position="138"/>
    </location>
</feature>
<feature type="transmembrane region" description="Helical" evidence="6">
    <location>
        <begin position="446"/>
        <end position="468"/>
    </location>
</feature>
<reference evidence="7" key="1">
    <citation type="submission" date="2020-05" db="UniProtKB">
        <authorList>
            <consortium name="EnsemblMetazoa"/>
        </authorList>
    </citation>
    <scope>IDENTIFICATION</scope>
    <source>
        <strain evidence="7">BB02</strain>
    </source>
</reference>
<dbReference type="GO" id="GO:0022857">
    <property type="term" value="F:transmembrane transporter activity"/>
    <property type="evidence" value="ECO:0007669"/>
    <property type="project" value="InterPro"/>
</dbReference>
<sequence length="637" mass="69968">MENVDFHKNGDIKLFRISGLEREHEKNLRSNENETPMSSGIYVISGEASFEAEKTIKIEAQPRADSLLYKLDETPPAHYLLLFAIQQCCLAISTPLGTAVIVAEAVCAQDEQDIKVRILSSTMLMMGLSTFAMTTFGVRLPIFQGPSATYIIPLLAMMSLPEFSCPATFIQVDSRDNSSVLMAVVNNVTVMNQEIVFTRLNAYGGSLLLAGFLHFLFGMTGLVSIITRFVGPITIVPVVTLFGIYIHTVVVSFSETNWLVAAITASTCLIFALYLSNYNTPVPFWTPGRGFHIIWQPFHQTFALLISIIIGWLISYAMTETDFLSSDPKSVSFNARTDARAGVIDEVPWFLFPYPGQFGVPSFSIGAFITFLINTVLSVLDSIADYNACAKVSKAPPPPEYSINRGIAVEGLMSMLSGSMGCGHATVSYGENIGIIGISRVASRSVFQVVGFMYIVFAVFGKVGAFFITMPYSVVGGSQIISFGILIGVILSYLRLIDLNSTRNLSIIGIALLLGMMLPYWVQKNPNAIHTGIGQLDNVILLCLSNPSFVGGFFACFMDNTVPGTKEERGVALELIAATEPHVYEENILTTGAPSADISRHFEHDMSVYRLPWIDETFRKWKIAKFIPIFESKKSDV</sequence>
<evidence type="ECO:0000256" key="1">
    <source>
        <dbReference type="ARBA" id="ARBA00004141"/>
    </source>
</evidence>
<keyword evidence="3 6" id="KW-0812">Transmembrane</keyword>
<dbReference type="Pfam" id="PF00860">
    <property type="entry name" value="Xan_ur_permease"/>
    <property type="match status" value="1"/>
</dbReference>
<dbReference type="GO" id="GO:0016020">
    <property type="term" value="C:membrane"/>
    <property type="evidence" value="ECO:0007669"/>
    <property type="project" value="UniProtKB-SubCell"/>
</dbReference>
<feature type="transmembrane region" description="Helical" evidence="6">
    <location>
        <begin position="298"/>
        <end position="319"/>
    </location>
</feature>
<dbReference type="VEuPathDB" id="VectorBase:BGLB001718"/>
<feature type="transmembrane region" description="Helical" evidence="6">
    <location>
        <begin position="474"/>
        <end position="493"/>
    </location>
</feature>
<dbReference type="OrthoDB" id="1641903at2759"/>
<feature type="transmembrane region" description="Helical" evidence="6">
    <location>
        <begin position="505"/>
        <end position="522"/>
    </location>
</feature>
<feature type="transmembrane region" description="Helical" evidence="6">
    <location>
        <begin position="200"/>
        <end position="219"/>
    </location>
</feature>
<feature type="transmembrane region" description="Helical" evidence="6">
    <location>
        <begin position="225"/>
        <end position="246"/>
    </location>
</feature>
<dbReference type="RefSeq" id="XP_013067717.2">
    <property type="nucleotide sequence ID" value="XM_013212263.2"/>
</dbReference>
<evidence type="ECO:0000313" key="8">
    <source>
        <dbReference type="Proteomes" id="UP000076420"/>
    </source>
</evidence>
<comment type="similarity">
    <text evidence="2">Belongs to the nucleobase:cation symporter-2 (NCS2) (TC 2.A.40) family.</text>
</comment>
<comment type="subcellular location">
    <subcellularLocation>
        <location evidence="1">Membrane</location>
        <topology evidence="1">Multi-pass membrane protein</topology>
    </subcellularLocation>
</comment>
<keyword evidence="4 6" id="KW-1133">Transmembrane helix</keyword>
<dbReference type="InterPro" id="IPR006043">
    <property type="entry name" value="NCS2"/>
</dbReference>
<evidence type="ECO:0000256" key="5">
    <source>
        <dbReference type="ARBA" id="ARBA00023136"/>
    </source>
</evidence>
<feature type="transmembrane region" description="Helical" evidence="6">
    <location>
        <begin position="258"/>
        <end position="278"/>
    </location>
</feature>
<dbReference type="STRING" id="6526.A0A2C9JFA2"/>
<organism evidence="7 8">
    <name type="scientific">Biomphalaria glabrata</name>
    <name type="common">Bloodfluke planorb</name>
    <name type="synonym">Freshwater snail</name>
    <dbReference type="NCBI Taxonomy" id="6526"/>
    <lineage>
        <taxon>Eukaryota</taxon>
        <taxon>Metazoa</taxon>
        <taxon>Spiralia</taxon>
        <taxon>Lophotrochozoa</taxon>
        <taxon>Mollusca</taxon>
        <taxon>Gastropoda</taxon>
        <taxon>Heterobranchia</taxon>
        <taxon>Euthyneura</taxon>
        <taxon>Panpulmonata</taxon>
        <taxon>Hygrophila</taxon>
        <taxon>Lymnaeoidea</taxon>
        <taxon>Planorbidae</taxon>
        <taxon>Biomphalaria</taxon>
    </lineage>
</organism>